<dbReference type="GO" id="GO:1990961">
    <property type="term" value="P:xenobiotic detoxification by transmembrane export across the plasma membrane"/>
    <property type="evidence" value="ECO:0007669"/>
    <property type="project" value="UniProtKB-ARBA"/>
</dbReference>
<evidence type="ECO:0000256" key="2">
    <source>
        <dbReference type="ARBA" id="ARBA00022448"/>
    </source>
</evidence>
<organism evidence="11 12">
    <name type="scientific">Sulfitobacter mediterraneus</name>
    <dbReference type="NCBI Taxonomy" id="83219"/>
    <lineage>
        <taxon>Bacteria</taxon>
        <taxon>Pseudomonadati</taxon>
        <taxon>Pseudomonadota</taxon>
        <taxon>Alphaproteobacteria</taxon>
        <taxon>Rhodobacterales</taxon>
        <taxon>Roseobacteraceae</taxon>
        <taxon>Sulfitobacter</taxon>
    </lineage>
</organism>
<proteinExistence type="inferred from homology"/>
<dbReference type="GO" id="GO:0005886">
    <property type="term" value="C:plasma membrane"/>
    <property type="evidence" value="ECO:0007669"/>
    <property type="project" value="UniProtKB-SubCell"/>
</dbReference>
<evidence type="ECO:0000256" key="10">
    <source>
        <dbReference type="SAM" id="Phobius"/>
    </source>
</evidence>
<protein>
    <recommendedName>
        <fullName evidence="8">Guanidinium exporter</fullName>
    </recommendedName>
</protein>
<dbReference type="GO" id="GO:0022857">
    <property type="term" value="F:transmembrane transporter activity"/>
    <property type="evidence" value="ECO:0007669"/>
    <property type="project" value="InterPro"/>
</dbReference>
<dbReference type="Pfam" id="PF00893">
    <property type="entry name" value="Multi_Drug_Res"/>
    <property type="match status" value="1"/>
</dbReference>
<evidence type="ECO:0000256" key="8">
    <source>
        <dbReference type="ARBA" id="ARBA00039168"/>
    </source>
</evidence>
<keyword evidence="5 10" id="KW-1133">Transmembrane helix</keyword>
<keyword evidence="12" id="KW-1185">Reference proteome</keyword>
<keyword evidence="6 10" id="KW-0472">Membrane</keyword>
<dbReference type="FunFam" id="1.10.3730.20:FF:000001">
    <property type="entry name" value="Quaternary ammonium compound resistance transporter SugE"/>
    <property type="match status" value="1"/>
</dbReference>
<comment type="caution">
    <text evidence="11">The sequence shown here is derived from an EMBL/GenBank/DDBJ whole genome shotgun (WGS) entry which is preliminary data.</text>
</comment>
<evidence type="ECO:0000256" key="3">
    <source>
        <dbReference type="ARBA" id="ARBA00022475"/>
    </source>
</evidence>
<feature type="transmembrane region" description="Helical" evidence="10">
    <location>
        <begin position="29"/>
        <end position="49"/>
    </location>
</feature>
<comment type="subcellular location">
    <subcellularLocation>
        <location evidence="1 9">Cell membrane</location>
        <topology evidence="1 9">Multi-pass membrane protein</topology>
    </subcellularLocation>
</comment>
<keyword evidence="2" id="KW-0813">Transport</keyword>
<dbReference type="RefSeq" id="WP_037905061.1">
    <property type="nucleotide sequence ID" value="NZ_CP068998.1"/>
</dbReference>
<dbReference type="SUPFAM" id="SSF103481">
    <property type="entry name" value="Multidrug resistance efflux transporter EmrE"/>
    <property type="match status" value="1"/>
</dbReference>
<feature type="transmembrane region" description="Helical" evidence="10">
    <location>
        <begin position="61"/>
        <end position="81"/>
    </location>
</feature>
<dbReference type="AlphaFoldDB" id="A0A061SWX3"/>
<dbReference type="eggNOG" id="COG2076">
    <property type="taxonomic scope" value="Bacteria"/>
</dbReference>
<dbReference type="InterPro" id="IPR037185">
    <property type="entry name" value="EmrE-like"/>
</dbReference>
<evidence type="ECO:0000256" key="9">
    <source>
        <dbReference type="RuleBase" id="RU003942"/>
    </source>
</evidence>
<name>A0A061SWX3_9RHOB</name>
<evidence type="ECO:0000256" key="5">
    <source>
        <dbReference type="ARBA" id="ARBA00022989"/>
    </source>
</evidence>
<evidence type="ECO:0000256" key="6">
    <source>
        <dbReference type="ARBA" id="ARBA00023136"/>
    </source>
</evidence>
<accession>A0A061SWX3</accession>
<dbReference type="InterPro" id="IPR045324">
    <property type="entry name" value="Small_multidrug_res"/>
</dbReference>
<dbReference type="Proteomes" id="UP000027337">
    <property type="component" value="Unassembled WGS sequence"/>
</dbReference>
<evidence type="ECO:0000256" key="7">
    <source>
        <dbReference type="ARBA" id="ARBA00038151"/>
    </source>
</evidence>
<evidence type="ECO:0000313" key="11">
    <source>
        <dbReference type="EMBL" id="KAJ04444.1"/>
    </source>
</evidence>
<dbReference type="PANTHER" id="PTHR30561:SF0">
    <property type="entry name" value="GUANIDINIUM EXPORTER"/>
    <property type="match status" value="1"/>
</dbReference>
<gene>
    <name evidence="11" type="ORF">PM02_03095</name>
</gene>
<dbReference type="PANTHER" id="PTHR30561">
    <property type="entry name" value="SMR FAMILY PROTON-DEPENDENT DRUG EFFLUX TRANSPORTER SUGE"/>
    <property type="match status" value="1"/>
</dbReference>
<evidence type="ECO:0000256" key="1">
    <source>
        <dbReference type="ARBA" id="ARBA00004651"/>
    </source>
</evidence>
<sequence>MGNAWLLLVIAGLFEVVWAAALKASNGFTVILPSAITAIAAAISFWLLALAMKDLPLGTAYAVWVGIGVVGAAVLGIAMFGDQLTPIRVAGIALIIAGITALKIA</sequence>
<keyword evidence="3" id="KW-1003">Cell membrane</keyword>
<dbReference type="EMBL" id="JEMU01000002">
    <property type="protein sequence ID" value="KAJ04444.1"/>
    <property type="molecule type" value="Genomic_DNA"/>
</dbReference>
<evidence type="ECO:0000313" key="12">
    <source>
        <dbReference type="Proteomes" id="UP000027337"/>
    </source>
</evidence>
<evidence type="ECO:0000256" key="4">
    <source>
        <dbReference type="ARBA" id="ARBA00022692"/>
    </source>
</evidence>
<reference evidence="11 12" key="1">
    <citation type="journal article" date="2014" name="Genome Announc.">
        <title>Draft Genome Sequences of Two Isolates of the Roseobacter Group, Sulfitobacter sp. Strains 3SOLIMAR09 and 1FIGIMAR09, from Harbors of Mallorca Island (Mediterranean Sea).</title>
        <authorList>
            <person name="Mas-Llado M."/>
            <person name="Pina-Villalonga J.M."/>
            <person name="Brunet-Galmes I."/>
            <person name="Nogales B."/>
            <person name="Bosch R."/>
        </authorList>
    </citation>
    <scope>NUCLEOTIDE SEQUENCE [LARGE SCALE GENOMIC DNA]</scope>
    <source>
        <strain evidence="11 12">1FIGIMAR09</strain>
    </source>
</reference>
<dbReference type="Gene3D" id="1.10.3730.20">
    <property type="match status" value="1"/>
</dbReference>
<feature type="transmembrane region" description="Helical" evidence="10">
    <location>
        <begin position="87"/>
        <end position="104"/>
    </location>
</feature>
<dbReference type="GeneID" id="72439128"/>
<dbReference type="InterPro" id="IPR000390">
    <property type="entry name" value="Small_drug/metabolite_transptr"/>
</dbReference>
<keyword evidence="4 9" id="KW-0812">Transmembrane</keyword>
<comment type="similarity">
    <text evidence="7">Belongs to the drug/metabolite transporter (DMT) superfamily. Small multidrug resistance (SMR) (TC 2.A.7.1) family. Gdx/SugE subfamily.</text>
</comment>